<dbReference type="EMBL" id="JAUKTV010000007">
    <property type="protein sequence ID" value="KAK0735322.1"/>
    <property type="molecule type" value="Genomic_DNA"/>
</dbReference>
<reference evidence="1" key="1">
    <citation type="submission" date="2023-06" db="EMBL/GenBank/DDBJ databases">
        <title>Genome-scale phylogeny and comparative genomics of the fungal order Sordariales.</title>
        <authorList>
            <consortium name="Lawrence Berkeley National Laboratory"/>
            <person name="Hensen N."/>
            <person name="Bonometti L."/>
            <person name="Westerberg I."/>
            <person name="Brannstrom I.O."/>
            <person name="Guillou S."/>
            <person name="Cros-Aarteil S."/>
            <person name="Calhoun S."/>
            <person name="Haridas S."/>
            <person name="Kuo A."/>
            <person name="Mondo S."/>
            <person name="Pangilinan J."/>
            <person name="Riley R."/>
            <person name="Labutti K."/>
            <person name="Andreopoulos B."/>
            <person name="Lipzen A."/>
            <person name="Chen C."/>
            <person name="Yanf M."/>
            <person name="Daum C."/>
            <person name="Ng V."/>
            <person name="Clum A."/>
            <person name="Steindorff A."/>
            <person name="Ohm R."/>
            <person name="Martin F."/>
            <person name="Silar P."/>
            <person name="Natvig D."/>
            <person name="Lalanne C."/>
            <person name="Gautier V."/>
            <person name="Ament-Velasquez S.L."/>
            <person name="Kruys A."/>
            <person name="Hutchinson M.I."/>
            <person name="Powell A.J."/>
            <person name="Barry K."/>
            <person name="Miller A.N."/>
            <person name="Grigoriev I.V."/>
            <person name="Debuchy R."/>
            <person name="Gladieux P."/>
            <person name="Thoren M.H."/>
            <person name="Johannesson H."/>
        </authorList>
    </citation>
    <scope>NUCLEOTIDE SEQUENCE</scope>
    <source>
        <strain evidence="1">CBS 540.89</strain>
    </source>
</reference>
<dbReference type="AlphaFoldDB" id="A0AA40EED3"/>
<evidence type="ECO:0000313" key="2">
    <source>
        <dbReference type="Proteomes" id="UP001172159"/>
    </source>
</evidence>
<accession>A0AA40EED3</accession>
<evidence type="ECO:0008006" key="3">
    <source>
        <dbReference type="Google" id="ProtNLM"/>
    </source>
</evidence>
<name>A0AA40EED3_9PEZI</name>
<keyword evidence="2" id="KW-1185">Reference proteome</keyword>
<gene>
    <name evidence="1" type="ORF">B0T21DRAFT_367518</name>
</gene>
<sequence>MVVQNLDLSTLVTCPYEAGNVLTLRLAAGSSRQNDDQSRLLRVKIKKLQEPWTLSCCMVVEILSSSSASVTETAFLKLFDWRFAAQQRSDEGIDPWTEQSAVQYAEFVVSGEAEKFLNQLKRPEDQWSKHQETEEDWDVCQDEAFLVHQSRTMYNNETTVYRRLHELQGSTVPLLIGTVELDIAPPTTNNEKYKTLFKAVVDQAVNITRSLGDYNVLNTDVRIDNFLVACQRGEEGTDKGDGSRESYRVVMIDFAQSRVRRENESDFDWGRAKARQDEEGAVGMVIRHHLSKLGKQVSYTRSGRYDEFAERESEDEK</sequence>
<comment type="caution">
    <text evidence="1">The sequence shown here is derived from an EMBL/GenBank/DDBJ whole genome shotgun (WGS) entry which is preliminary data.</text>
</comment>
<evidence type="ECO:0000313" key="1">
    <source>
        <dbReference type="EMBL" id="KAK0735322.1"/>
    </source>
</evidence>
<proteinExistence type="predicted"/>
<organism evidence="1 2">
    <name type="scientific">Apiosordaria backusii</name>
    <dbReference type="NCBI Taxonomy" id="314023"/>
    <lineage>
        <taxon>Eukaryota</taxon>
        <taxon>Fungi</taxon>
        <taxon>Dikarya</taxon>
        <taxon>Ascomycota</taxon>
        <taxon>Pezizomycotina</taxon>
        <taxon>Sordariomycetes</taxon>
        <taxon>Sordariomycetidae</taxon>
        <taxon>Sordariales</taxon>
        <taxon>Lasiosphaeriaceae</taxon>
        <taxon>Apiosordaria</taxon>
    </lineage>
</organism>
<protein>
    <recommendedName>
        <fullName evidence="3">Protein kinase domain-containing protein</fullName>
    </recommendedName>
</protein>
<dbReference type="Proteomes" id="UP001172159">
    <property type="component" value="Unassembled WGS sequence"/>
</dbReference>